<dbReference type="GO" id="GO:0004066">
    <property type="term" value="F:asparagine synthase (glutamine-hydrolyzing) activity"/>
    <property type="evidence" value="ECO:0007669"/>
    <property type="project" value="InterPro"/>
</dbReference>
<evidence type="ECO:0000256" key="2">
    <source>
        <dbReference type="ARBA" id="ARBA00022888"/>
    </source>
</evidence>
<dbReference type="Pfam" id="PF13537">
    <property type="entry name" value="GATase_7"/>
    <property type="match status" value="1"/>
</dbReference>
<dbReference type="GO" id="GO:0006529">
    <property type="term" value="P:asparagine biosynthetic process"/>
    <property type="evidence" value="ECO:0007669"/>
    <property type="project" value="UniProtKB-KW"/>
</dbReference>
<dbReference type="InterPro" id="IPR014729">
    <property type="entry name" value="Rossmann-like_a/b/a_fold"/>
</dbReference>
<evidence type="ECO:0000313" key="6">
    <source>
        <dbReference type="WBParaSite" id="nRc.2.0.1.t23534-RA"/>
    </source>
</evidence>
<dbReference type="OMA" id="SVYESCP"/>
<keyword evidence="5" id="KW-1185">Reference proteome</keyword>
<dbReference type="SUPFAM" id="SSF52402">
    <property type="entry name" value="Adenine nucleotide alpha hydrolases-like"/>
    <property type="match status" value="1"/>
</dbReference>
<dbReference type="SUPFAM" id="SSF56235">
    <property type="entry name" value="N-terminal nucleophile aminohydrolases (Ntn hydrolases)"/>
    <property type="match status" value="1"/>
</dbReference>
<dbReference type="PROSITE" id="PS51278">
    <property type="entry name" value="GATASE_TYPE_2"/>
    <property type="match status" value="1"/>
</dbReference>
<dbReference type="InterPro" id="IPR001962">
    <property type="entry name" value="Asn_synthase"/>
</dbReference>
<dbReference type="Gene3D" id="3.60.20.10">
    <property type="entry name" value="Glutamine Phosphoribosylpyrophosphate, subunit 1, domain 1"/>
    <property type="match status" value="1"/>
</dbReference>
<dbReference type="Proteomes" id="UP000887565">
    <property type="component" value="Unplaced"/>
</dbReference>
<dbReference type="InterPro" id="IPR017932">
    <property type="entry name" value="GATase_2_dom"/>
</dbReference>
<evidence type="ECO:0000259" key="4">
    <source>
        <dbReference type="PROSITE" id="PS51278"/>
    </source>
</evidence>
<dbReference type="AlphaFoldDB" id="A0A915JAM9"/>
<protein>
    <submittedName>
        <fullName evidence="6">Glutamine amidotransferase type-2 domain-containing protein</fullName>
    </submittedName>
</protein>
<organism evidence="5 6">
    <name type="scientific">Romanomermis culicivorax</name>
    <name type="common">Nematode worm</name>
    <dbReference type="NCBI Taxonomy" id="13658"/>
    <lineage>
        <taxon>Eukaryota</taxon>
        <taxon>Metazoa</taxon>
        <taxon>Ecdysozoa</taxon>
        <taxon>Nematoda</taxon>
        <taxon>Enoplea</taxon>
        <taxon>Dorylaimia</taxon>
        <taxon>Mermithida</taxon>
        <taxon>Mermithoidea</taxon>
        <taxon>Mermithidae</taxon>
        <taxon>Romanomermis</taxon>
    </lineage>
</organism>
<dbReference type="PANTHER" id="PTHR45937:SF1">
    <property type="entry name" value="ASPARAGINE SYNTHETASE DOMAIN-CONTAINING PROTEIN 1"/>
    <property type="match status" value="1"/>
</dbReference>
<proteinExistence type="predicted"/>
<dbReference type="Gene3D" id="3.40.50.620">
    <property type="entry name" value="HUPs"/>
    <property type="match status" value="1"/>
</dbReference>
<sequence>MCGICCILPCPDRKKVDPQWIQRSCLHDLLKCRGPDHFSTSQIPLNGPRGDDCFLTFVSSVLSMRSSSLTRQPLENSKTGDILLFNGEIFSGFGSSASSFDYAEINDGEILLNDLSNLNRDEDILRYVQNLSGPYSFILYKRTFYYILQKSLQKLYAARDYFGQRSLTMSMSSDDNHFVISSILPKNIDLRFEMEIDAGRLYSIDLNNYLASKIVNLDDLQNSCLKIYPFNDEIYNVPLNLDDKIDAEIDFDLSCKIYQKEITDFSENLSNAIKKRLDCLYEKYKMMSNNENVAKIAVLFSGGVDSLLLTLLINQLWPENWPIDLLNLSFGKNLPDKNVNYDSPDRLEGRKSFLELKCVIEKRNFRRRRFNFVEINVEKQELEKMRREKIAHLIRPAKTVMDDSLGCILWFAARGRGFLDDEEYVSQARALFLGSGADELLGGYARTHFRNFGYPGLAQLLTKELTEISTRNFGRDDRVISDNGKESHSPFMDLDFIKFCHKFLPLNLKTRLDWAKVLYENGFRRATFLPKKAMQFGTRLAKMEEKSEKGSDFCRRLFTNDYVDENSNKKKM</sequence>
<keyword evidence="2" id="KW-0061">Asparagine biosynthesis</keyword>
<keyword evidence="3" id="KW-0315">Glutamine amidotransferase</keyword>
<evidence type="ECO:0000256" key="3">
    <source>
        <dbReference type="ARBA" id="ARBA00022962"/>
    </source>
</evidence>
<evidence type="ECO:0000256" key="1">
    <source>
        <dbReference type="ARBA" id="ARBA00022605"/>
    </source>
</evidence>
<dbReference type="PANTHER" id="PTHR45937">
    <property type="entry name" value="ASPARAGINE SYNTHETASE DOMAIN-CONTAINING PROTEIN 1"/>
    <property type="match status" value="1"/>
</dbReference>
<reference evidence="6" key="1">
    <citation type="submission" date="2022-11" db="UniProtKB">
        <authorList>
            <consortium name="WormBaseParasite"/>
        </authorList>
    </citation>
    <scope>IDENTIFICATION</scope>
</reference>
<dbReference type="CDD" id="cd01991">
    <property type="entry name" value="Asn_synthase_B_C"/>
    <property type="match status" value="1"/>
</dbReference>
<dbReference type="WBParaSite" id="nRc.2.0.1.t23534-RA">
    <property type="protein sequence ID" value="nRc.2.0.1.t23534-RA"/>
    <property type="gene ID" value="nRc.2.0.1.g23534"/>
</dbReference>
<dbReference type="InterPro" id="IPR029055">
    <property type="entry name" value="Ntn_hydrolases_N"/>
</dbReference>
<name>A0A915JAM9_ROMCU</name>
<keyword evidence="1" id="KW-0028">Amino-acid biosynthesis</keyword>
<evidence type="ECO:0000313" key="5">
    <source>
        <dbReference type="Proteomes" id="UP000887565"/>
    </source>
</evidence>
<feature type="domain" description="Glutamine amidotransferase type-2" evidence="4">
    <location>
        <begin position="2"/>
        <end position="207"/>
    </location>
</feature>
<dbReference type="InterPro" id="IPR051857">
    <property type="entry name" value="Asn_synthetase_domain"/>
</dbReference>
<accession>A0A915JAM9</accession>